<feature type="domain" description="Phospholipase/carboxylesterase/thioesterase" evidence="5">
    <location>
        <begin position="414"/>
        <end position="521"/>
    </location>
</feature>
<keyword evidence="2" id="KW-0175">Coiled coil</keyword>
<dbReference type="GO" id="GO:0008474">
    <property type="term" value="F:palmitoyl-(protein) hydrolase activity"/>
    <property type="evidence" value="ECO:0007669"/>
    <property type="project" value="TreeGrafter"/>
</dbReference>
<dbReference type="Pfam" id="PF02230">
    <property type="entry name" value="Abhydrolase_2"/>
    <property type="match status" value="2"/>
</dbReference>
<keyword evidence="7" id="KW-1185">Reference proteome</keyword>
<reference evidence="6 7" key="1">
    <citation type="submission" date="2020-01" db="EMBL/GenBank/DDBJ databases">
        <authorList>
            <consortium name="DOE Joint Genome Institute"/>
            <person name="Haridas S."/>
            <person name="Albert R."/>
            <person name="Binder M."/>
            <person name="Bloem J."/>
            <person name="Labutti K."/>
            <person name="Salamov A."/>
            <person name="Andreopoulos B."/>
            <person name="Baker S.E."/>
            <person name="Barry K."/>
            <person name="Bills G."/>
            <person name="Bluhm B.H."/>
            <person name="Cannon C."/>
            <person name="Castanera R."/>
            <person name="Culley D.E."/>
            <person name="Daum C."/>
            <person name="Ezra D."/>
            <person name="Gonzalez J.B."/>
            <person name="Henrissat B."/>
            <person name="Kuo A."/>
            <person name="Liang C."/>
            <person name="Lipzen A."/>
            <person name="Lutzoni F."/>
            <person name="Magnuson J."/>
            <person name="Mondo S."/>
            <person name="Nolan M."/>
            <person name="Ohm R."/>
            <person name="Pangilinan J."/>
            <person name="Park H.-J.H."/>
            <person name="Ramirez L."/>
            <person name="Alfaro M."/>
            <person name="Sun H."/>
            <person name="Tritt A."/>
            <person name="Yoshinaga Y."/>
            <person name="Zwiers L.-H.L."/>
            <person name="Turgeon B.G."/>
            <person name="Goodwin S.B."/>
            <person name="Spatafora J.W."/>
            <person name="Crous P.W."/>
            <person name="Grigoriev I.V."/>
        </authorList>
    </citation>
    <scope>NUCLEOTIDE SEQUENCE [LARGE SCALE GENOMIC DNA]</scope>
    <source>
        <strain evidence="6 7">CBS 611.86</strain>
    </source>
</reference>
<comment type="caution">
    <text evidence="6">The sequence shown here is derived from an EMBL/GenBank/DDBJ whole genome shotgun (WGS) entry which is preliminary data.</text>
</comment>
<dbReference type="Gene3D" id="3.40.50.1820">
    <property type="entry name" value="alpha/beta hydrolase"/>
    <property type="match status" value="1"/>
</dbReference>
<dbReference type="OrthoDB" id="2418081at2759"/>
<evidence type="ECO:0000256" key="4">
    <source>
        <dbReference type="SAM" id="SignalP"/>
    </source>
</evidence>
<dbReference type="Gene3D" id="3.30.160.60">
    <property type="entry name" value="Classic Zinc Finger"/>
    <property type="match status" value="1"/>
</dbReference>
<evidence type="ECO:0000256" key="2">
    <source>
        <dbReference type="SAM" id="Coils"/>
    </source>
</evidence>
<dbReference type="EMBL" id="JAADJZ010000017">
    <property type="protein sequence ID" value="KAF2869239.1"/>
    <property type="molecule type" value="Genomic_DNA"/>
</dbReference>
<dbReference type="PANTHER" id="PTHR10655:SF64">
    <property type="entry name" value="PHOSPHOLIPASE_CARBOXYLESTERASE_THIOESTERASE DOMAIN-CONTAINING PROTEIN"/>
    <property type="match status" value="1"/>
</dbReference>
<keyword evidence="6" id="KW-0378">Hydrolase</keyword>
<evidence type="ECO:0000313" key="7">
    <source>
        <dbReference type="Proteomes" id="UP000481861"/>
    </source>
</evidence>
<feature type="domain" description="Phospholipase/carboxylesterase/thioesterase" evidence="5">
    <location>
        <begin position="587"/>
        <end position="646"/>
    </location>
</feature>
<dbReference type="InterPro" id="IPR050565">
    <property type="entry name" value="LYPA1-2/EST-like"/>
</dbReference>
<dbReference type="InterPro" id="IPR003140">
    <property type="entry name" value="PLipase/COase/thioEstase"/>
</dbReference>
<dbReference type="AlphaFoldDB" id="A0A7C8M5S2"/>
<dbReference type="InterPro" id="IPR029058">
    <property type="entry name" value="AB_hydrolase_fold"/>
</dbReference>
<proteinExistence type="inferred from homology"/>
<feature type="region of interest" description="Disordered" evidence="3">
    <location>
        <begin position="531"/>
        <end position="561"/>
    </location>
</feature>
<evidence type="ECO:0000259" key="5">
    <source>
        <dbReference type="Pfam" id="PF02230"/>
    </source>
</evidence>
<organism evidence="6 7">
    <name type="scientific">Massariosphaeria phaeospora</name>
    <dbReference type="NCBI Taxonomy" id="100035"/>
    <lineage>
        <taxon>Eukaryota</taxon>
        <taxon>Fungi</taxon>
        <taxon>Dikarya</taxon>
        <taxon>Ascomycota</taxon>
        <taxon>Pezizomycotina</taxon>
        <taxon>Dothideomycetes</taxon>
        <taxon>Pleosporomycetidae</taxon>
        <taxon>Pleosporales</taxon>
        <taxon>Pleosporales incertae sedis</taxon>
        <taxon>Massariosphaeria</taxon>
    </lineage>
</organism>
<name>A0A7C8M5S2_9PLEO</name>
<comment type="similarity">
    <text evidence="1">Belongs to the AB hydrolase superfamily. AB hydrolase 2 family.</text>
</comment>
<feature type="coiled-coil region" evidence="2">
    <location>
        <begin position="317"/>
        <end position="344"/>
    </location>
</feature>
<dbReference type="GO" id="GO:0052689">
    <property type="term" value="F:carboxylic ester hydrolase activity"/>
    <property type="evidence" value="ECO:0007669"/>
    <property type="project" value="TreeGrafter"/>
</dbReference>
<protein>
    <submittedName>
        <fullName evidence="6">Alpha/Beta hydrolase protein</fullName>
    </submittedName>
</protein>
<dbReference type="GO" id="GO:0005737">
    <property type="term" value="C:cytoplasm"/>
    <property type="evidence" value="ECO:0007669"/>
    <property type="project" value="TreeGrafter"/>
</dbReference>
<gene>
    <name evidence="6" type="ORF">BDV95DRAFT_596886</name>
</gene>
<evidence type="ECO:0000256" key="3">
    <source>
        <dbReference type="SAM" id="MobiDB-lite"/>
    </source>
</evidence>
<sequence length="659" mass="72902">MPWNIWPALVVLWGVCWMFYTPPTTPRPGEPFAPFQSENFDLLPDTTNPDLSFIGLWDFSGADFTTDDFAPNNDDVWMASLPQGLRLSDQGIISQTPAFSIPQIQGPPAMPSPEFAPIISNESGEMDPQPPTENNQVIQPSCDGPGEMICGRHECHGITFAKRSDWKKHMDKHNRPWKCLVAGCIHPHGGLTTKRDLDRHRNSRHSDIVEQSSRRNYFCLEQGCLAKGPFRRKDKLQDHVKRVHSDRPVQAPMTADHDNTSVFAHSDAPALYGNGSGTPGRLLDVGELATRKRRRLNQPPDTVGPATLQPCGQEGELEQMKIENANLKKRNVDLTEELKSKEATIATLGELYLPPLVVSPQQTHKTTLIILHGRGSTAHKFAEPLLAHPVSHLTTATTPTPSSSAQPLASFRDHFPNTKFVFPTAPLRRALVFKRSLIHQWFDNWSLTQPELKQHLQVAGLRETSAFIHDMVRKEMEIVGAGNVVLMGLSQGCAASIVATLLWEGEAFGALVGMCGYLPFRKGMHDCVDDAGDGEKDSSGEAGDDGEDMFERDDEDSGGGTKFERAVAWLREELQASKHGGEIAPMQSISVFMGHGTDDDKVPCEIGRSAAEFLGGIDVKVDWKEFEGLGHWYSEDMLRDVVQFLKGLKAWEDPVTAGN</sequence>
<feature type="chain" id="PRO_5028918868" evidence="4">
    <location>
        <begin position="19"/>
        <end position="659"/>
    </location>
</feature>
<dbReference type="PANTHER" id="PTHR10655">
    <property type="entry name" value="LYSOPHOSPHOLIPASE-RELATED"/>
    <property type="match status" value="1"/>
</dbReference>
<dbReference type="SUPFAM" id="SSF53474">
    <property type="entry name" value="alpha/beta-Hydrolases"/>
    <property type="match status" value="1"/>
</dbReference>
<feature type="compositionally biased region" description="Acidic residues" evidence="3">
    <location>
        <begin position="542"/>
        <end position="557"/>
    </location>
</feature>
<evidence type="ECO:0000256" key="1">
    <source>
        <dbReference type="ARBA" id="ARBA00006499"/>
    </source>
</evidence>
<feature type="signal peptide" evidence="4">
    <location>
        <begin position="1"/>
        <end position="18"/>
    </location>
</feature>
<evidence type="ECO:0000313" key="6">
    <source>
        <dbReference type="EMBL" id="KAF2869239.1"/>
    </source>
</evidence>
<accession>A0A7C8M5S2</accession>
<dbReference type="Proteomes" id="UP000481861">
    <property type="component" value="Unassembled WGS sequence"/>
</dbReference>
<keyword evidence="4" id="KW-0732">Signal</keyword>
<feature type="region of interest" description="Disordered" evidence="3">
    <location>
        <begin position="104"/>
        <end position="141"/>
    </location>
</feature>